<dbReference type="EMBL" id="FRYL01000023">
    <property type="protein sequence ID" value="SHO80960.1"/>
    <property type="molecule type" value="Genomic_DNA"/>
</dbReference>
<proteinExistence type="predicted"/>
<reference evidence="1" key="1">
    <citation type="submission" date="2016-10" db="EMBL/GenBank/DDBJ databases">
        <authorList>
            <person name="de Groot N.N."/>
        </authorList>
    </citation>
    <scope>NUCLEOTIDE SEQUENCE</scope>
</reference>
<protein>
    <submittedName>
        <fullName evidence="1">Uncharacterized protein</fullName>
    </submittedName>
</protein>
<name>A0A1W1EJB8_9ZZZZ</name>
<dbReference type="AlphaFoldDB" id="A0A1W1EJB8"/>
<accession>A0A1W1EJB8</accession>
<organism evidence="1">
    <name type="scientific">hydrothermal vent metagenome</name>
    <dbReference type="NCBI Taxonomy" id="652676"/>
    <lineage>
        <taxon>unclassified sequences</taxon>
        <taxon>metagenomes</taxon>
        <taxon>ecological metagenomes</taxon>
    </lineage>
</organism>
<sequence>MEFDDNIYQEQLDKQKQLLQECQASKGFSSCLSCELIEECEIRDNYVKSVYASMNKGQDGGFEF</sequence>
<gene>
    <name evidence="1" type="ORF">MNB_SV-15-12</name>
</gene>
<evidence type="ECO:0000313" key="1">
    <source>
        <dbReference type="EMBL" id="SHO80960.1"/>
    </source>
</evidence>